<sequence>MGSRHSVILISKLDQLLAQQLEIAQAIDAAGDNLDCTMCLAQLERLEQMFTSLLPDYDPRTAVACEDSPL</sequence>
<keyword evidence="2" id="KW-1185">Reference proteome</keyword>
<evidence type="ECO:0000313" key="2">
    <source>
        <dbReference type="Proteomes" id="UP001208041"/>
    </source>
</evidence>
<evidence type="ECO:0000313" key="1">
    <source>
        <dbReference type="EMBL" id="MCV6825396.1"/>
    </source>
</evidence>
<organism evidence="1 2">
    <name type="scientific">Halocynthiibacter halioticoli</name>
    <dbReference type="NCBI Taxonomy" id="2986804"/>
    <lineage>
        <taxon>Bacteria</taxon>
        <taxon>Pseudomonadati</taxon>
        <taxon>Pseudomonadota</taxon>
        <taxon>Alphaproteobacteria</taxon>
        <taxon>Rhodobacterales</taxon>
        <taxon>Paracoccaceae</taxon>
        <taxon>Halocynthiibacter</taxon>
    </lineage>
</organism>
<protein>
    <submittedName>
        <fullName evidence="1">Uncharacterized protein</fullName>
    </submittedName>
</protein>
<proteinExistence type="predicted"/>
<dbReference type="RefSeq" id="WP_263954271.1">
    <property type="nucleotide sequence ID" value="NZ_JAOYFC010000002.1"/>
</dbReference>
<dbReference type="AlphaFoldDB" id="A0AAE3J2B3"/>
<dbReference type="EMBL" id="JAOYFC010000002">
    <property type="protein sequence ID" value="MCV6825396.1"/>
    <property type="molecule type" value="Genomic_DNA"/>
</dbReference>
<accession>A0AAE3J2B3</accession>
<comment type="caution">
    <text evidence="1">The sequence shown here is derived from an EMBL/GenBank/DDBJ whole genome shotgun (WGS) entry which is preliminary data.</text>
</comment>
<reference evidence="1" key="1">
    <citation type="submission" date="2022-10" db="EMBL/GenBank/DDBJ databases">
        <authorList>
            <person name="Yue Y."/>
        </authorList>
    </citation>
    <scope>NUCLEOTIDE SEQUENCE</scope>
    <source>
        <strain evidence="1">Z654</strain>
    </source>
</reference>
<dbReference type="Proteomes" id="UP001208041">
    <property type="component" value="Unassembled WGS sequence"/>
</dbReference>
<name>A0AAE3J2B3_9RHOB</name>
<gene>
    <name evidence="1" type="ORF">OH136_12600</name>
</gene>